<evidence type="ECO:0000313" key="6">
    <source>
        <dbReference type="Proteomes" id="UP000002258"/>
    </source>
</evidence>
<reference evidence="5 6" key="1">
    <citation type="journal article" date="2007" name="Nat. Biotechnol.">
        <title>Genome sequence of the lignocellulose-bioconverting and xylose-fermenting yeast Pichia stipitis.</title>
        <authorList>
            <person name="Jeffries T.W."/>
            <person name="Grigoriev I.V."/>
            <person name="Grimwood J."/>
            <person name="Laplaza J.M."/>
            <person name="Aerts A."/>
            <person name="Salamov A."/>
            <person name="Schmutz J."/>
            <person name="Lindquist E."/>
            <person name="Dehal P."/>
            <person name="Shapiro H."/>
            <person name="Jin Y.S."/>
            <person name="Passoth V."/>
            <person name="Richardson P.M."/>
        </authorList>
    </citation>
    <scope>NUCLEOTIDE SEQUENCE [LARGE SCALE GENOMIC DNA]</scope>
    <source>
        <strain evidence="6">ATCC 58785 / CBS 6054 / NBRC 10063 / NRRL Y-11545</strain>
    </source>
</reference>
<comment type="similarity">
    <text evidence="2">Belongs to the NAD(P)-dependent epimerase/dehydratase family. Dihydroflavonol-4-reductase subfamily.</text>
</comment>
<dbReference type="OrthoDB" id="2735536at2759"/>
<evidence type="ECO:0000313" key="5">
    <source>
        <dbReference type="EMBL" id="EAZ63572.1"/>
    </source>
</evidence>
<evidence type="ECO:0000259" key="4">
    <source>
        <dbReference type="Pfam" id="PF01370"/>
    </source>
</evidence>
<dbReference type="GeneID" id="4851457"/>
<protein>
    <submittedName>
        <fullName evidence="5">Putative short chain dehydrogenase</fullName>
    </submittedName>
</protein>
<dbReference type="eggNOG" id="KOG1502">
    <property type="taxonomic scope" value="Eukaryota"/>
</dbReference>
<dbReference type="GO" id="GO:0016616">
    <property type="term" value="F:oxidoreductase activity, acting on the CH-OH group of donors, NAD or NADP as acceptor"/>
    <property type="evidence" value="ECO:0007669"/>
    <property type="project" value="TreeGrafter"/>
</dbReference>
<dbReference type="STRING" id="322104.A3GGQ8"/>
<dbReference type="KEGG" id="pic:PICST_34417"/>
<dbReference type="OMA" id="QEQAVWD"/>
<comment type="caution">
    <text evidence="5">The sequence shown here is derived from an EMBL/GenBank/DDBJ whole genome shotgun (WGS) entry which is preliminary data.</text>
</comment>
<dbReference type="SUPFAM" id="SSF51735">
    <property type="entry name" value="NAD(P)-binding Rossmann-fold domains"/>
    <property type="match status" value="1"/>
</dbReference>
<organism evidence="5 6">
    <name type="scientific">Scheffersomyces stipitis (strain ATCC 58785 / CBS 6054 / NBRC 10063 / NRRL Y-11545)</name>
    <name type="common">Yeast</name>
    <name type="synonym">Pichia stipitis</name>
    <dbReference type="NCBI Taxonomy" id="322104"/>
    <lineage>
        <taxon>Eukaryota</taxon>
        <taxon>Fungi</taxon>
        <taxon>Dikarya</taxon>
        <taxon>Ascomycota</taxon>
        <taxon>Saccharomycotina</taxon>
        <taxon>Pichiomycetes</taxon>
        <taxon>Debaryomycetaceae</taxon>
        <taxon>Scheffersomyces</taxon>
    </lineage>
</organism>
<dbReference type="InterPro" id="IPR036291">
    <property type="entry name" value="NAD(P)-bd_dom_sf"/>
</dbReference>
<feature type="domain" description="NAD-dependent epimerase/dehydratase" evidence="4">
    <location>
        <begin position="5"/>
        <end position="254"/>
    </location>
</feature>
<name>A3GGQ8_PICST</name>
<proteinExistence type="inferred from homology"/>
<feature type="region of interest" description="Disordered" evidence="3">
    <location>
        <begin position="286"/>
        <end position="307"/>
    </location>
</feature>
<evidence type="ECO:0000256" key="2">
    <source>
        <dbReference type="ARBA" id="ARBA00023445"/>
    </source>
</evidence>
<feature type="compositionally biased region" description="Basic and acidic residues" evidence="3">
    <location>
        <begin position="286"/>
        <end position="303"/>
    </location>
</feature>
<dbReference type="Proteomes" id="UP000002258">
    <property type="component" value="Chromosome 1"/>
</dbReference>
<dbReference type="PANTHER" id="PTHR10366:SF564">
    <property type="entry name" value="STEROL-4-ALPHA-CARBOXYLATE 3-DEHYDROGENASE, DECARBOXYLATING"/>
    <property type="match status" value="1"/>
</dbReference>
<gene>
    <name evidence="5" type="primary">CAD3</name>
    <name evidence="5" type="ORF">PICST_34417</name>
</gene>
<dbReference type="InParanoid" id="A3GGQ8"/>
<dbReference type="EMBL" id="AAVQ01000001">
    <property type="protein sequence ID" value="EAZ63572.1"/>
    <property type="molecule type" value="Genomic_DNA"/>
</dbReference>
<evidence type="ECO:0000256" key="1">
    <source>
        <dbReference type="ARBA" id="ARBA00023002"/>
    </source>
</evidence>
<evidence type="ECO:0000256" key="3">
    <source>
        <dbReference type="SAM" id="MobiDB-lite"/>
    </source>
</evidence>
<dbReference type="HOGENOM" id="CLU_007383_9_2_1"/>
<keyword evidence="1" id="KW-0560">Oxidoreductase</keyword>
<keyword evidence="6" id="KW-1185">Reference proteome</keyword>
<dbReference type="Pfam" id="PF01370">
    <property type="entry name" value="Epimerase"/>
    <property type="match status" value="1"/>
</dbReference>
<dbReference type="Gene3D" id="3.40.50.720">
    <property type="entry name" value="NAD(P)-binding Rossmann-like Domain"/>
    <property type="match status" value="1"/>
</dbReference>
<dbReference type="RefSeq" id="XP_001387595.1">
    <property type="nucleotide sequence ID" value="XM_001387558.1"/>
</dbReference>
<dbReference type="PANTHER" id="PTHR10366">
    <property type="entry name" value="NAD DEPENDENT EPIMERASE/DEHYDRATASE"/>
    <property type="match status" value="1"/>
</dbReference>
<accession>A3GGQ8</accession>
<dbReference type="InterPro" id="IPR050425">
    <property type="entry name" value="NAD(P)_dehydrat-like"/>
</dbReference>
<dbReference type="CDD" id="cd05227">
    <property type="entry name" value="AR_SDR_e"/>
    <property type="match status" value="1"/>
</dbReference>
<sequence>MSETILVTGGTGYVSNWVILYALERGYKVKTSLRSLSKEAQLRESLVLSSDKLTKELVDKNLDVFVADLVSDDGWAEAFPGVDYVLHIASPFPAVQPKNPDDIIIPAVEGTLKILRFAASTPTVKQVVVTSSMAAIAYGHGEHPEPFTEKDWSNKDNLTSAYLLSKTLAEEGAWKYVKENNVKYALTVMNPAYIFGPTLKKGTGFPASLELIQKLVDGTNKDGAASMFLSYVDVRDISTLHLDALTNPKAKGERFLVNTGVNISLLEIADILREVLPAEKAKNLPTKELEGKKDDRRPSDVTKARTTFGWAPISPKETFLATVNSLPQ</sequence>
<dbReference type="AlphaFoldDB" id="A3GGQ8"/>
<dbReference type="InterPro" id="IPR001509">
    <property type="entry name" value="Epimerase_deHydtase"/>
</dbReference>